<sequence>MVRIPAPPGRGASTAKRSRSMGTLRSAVLHAALLLLGLLAVASGYIDVVELTASEIQEAYGQGEYTAEELTMAFLERIEKYGSVYNAFVYLNPDAIETARAMDKEYAESGPRGPLHGVPVVIKDNQNLAGVPTSNGYWGFRRSTGGLDMIPSRDASVVARLKEAGAIIMGKTNLPDFARSGTVSDSSAINRTYNSYGLDLVPGGSSGGTATAVSGSFAVLGLGTETGGSIQNPSAAQSLVGIKPSVGLVPIDGIAPLVAQRDVAGPMTKSVEDAAATLEILAGATLQDVRTYNGADAIPEEGYVSFLDEEGLQGKRLGVYDGVWGNPLSPEVEAAYDGMLDIVRELGAELVANVFNNSGWNEVYDDTPETYTGYAETLYHDLNLYFQDLGDTSDFNSVEEWEEKTNRTMGDDSAVSPFSVTESGSGGDPLTDPAYWEYAGWRSRIYLQYRKIMEEQQLDGLIYPFSSIPLPKFDEGGVGAITVPQINHMGLPQITLPAGYLDGGEPFAINIIGNDLYTEPDLISMGYAFEQATMLREAPEGPSEQVSFGSCQCTTF</sequence>
<organism evidence="3">
    <name type="scientific">Picocystis salinarum</name>
    <dbReference type="NCBI Taxonomy" id="88271"/>
    <lineage>
        <taxon>Eukaryota</taxon>
        <taxon>Viridiplantae</taxon>
        <taxon>Chlorophyta</taxon>
        <taxon>Picocystophyceae</taxon>
        <taxon>Picocystales</taxon>
        <taxon>Picocystaceae</taxon>
        <taxon>Picocystis</taxon>
    </lineage>
</organism>
<proteinExistence type="predicted"/>
<feature type="region of interest" description="Disordered" evidence="1">
    <location>
        <begin position="405"/>
        <end position="426"/>
    </location>
</feature>
<dbReference type="InterPro" id="IPR036928">
    <property type="entry name" value="AS_sf"/>
</dbReference>
<feature type="domain" description="Amidase" evidence="2">
    <location>
        <begin position="69"/>
        <end position="515"/>
    </location>
</feature>
<protein>
    <recommendedName>
        <fullName evidence="2">Amidase domain-containing protein</fullName>
    </recommendedName>
</protein>
<evidence type="ECO:0000259" key="2">
    <source>
        <dbReference type="Pfam" id="PF01425"/>
    </source>
</evidence>
<dbReference type="PANTHER" id="PTHR42678">
    <property type="entry name" value="AMIDASE"/>
    <property type="match status" value="1"/>
</dbReference>
<name>A0A7S3XCX8_9CHLO</name>
<dbReference type="EMBL" id="HBIS01005556">
    <property type="protein sequence ID" value="CAE0611181.1"/>
    <property type="molecule type" value="Transcribed_RNA"/>
</dbReference>
<dbReference type="Gene3D" id="3.90.1300.10">
    <property type="entry name" value="Amidase signature (AS) domain"/>
    <property type="match status" value="1"/>
</dbReference>
<dbReference type="Pfam" id="PF01425">
    <property type="entry name" value="Amidase"/>
    <property type="match status" value="1"/>
</dbReference>
<dbReference type="AlphaFoldDB" id="A0A7S3XCX8"/>
<dbReference type="SUPFAM" id="SSF75304">
    <property type="entry name" value="Amidase signature (AS) enzymes"/>
    <property type="match status" value="1"/>
</dbReference>
<reference evidence="3" key="1">
    <citation type="submission" date="2021-01" db="EMBL/GenBank/DDBJ databases">
        <authorList>
            <person name="Corre E."/>
            <person name="Pelletier E."/>
            <person name="Niang G."/>
            <person name="Scheremetjew M."/>
            <person name="Finn R."/>
            <person name="Kale V."/>
            <person name="Holt S."/>
            <person name="Cochrane G."/>
            <person name="Meng A."/>
            <person name="Brown T."/>
            <person name="Cohen L."/>
        </authorList>
    </citation>
    <scope>NUCLEOTIDE SEQUENCE</scope>
    <source>
        <strain evidence="3">CCMP1897</strain>
    </source>
</reference>
<dbReference type="PANTHER" id="PTHR42678:SF34">
    <property type="entry name" value="OS04G0183300 PROTEIN"/>
    <property type="match status" value="1"/>
</dbReference>
<gene>
    <name evidence="3" type="ORF">PSAL00342_LOCUS5016</name>
</gene>
<evidence type="ECO:0000256" key="1">
    <source>
        <dbReference type="SAM" id="MobiDB-lite"/>
    </source>
</evidence>
<dbReference type="InterPro" id="IPR023631">
    <property type="entry name" value="Amidase_dom"/>
</dbReference>
<evidence type="ECO:0000313" key="3">
    <source>
        <dbReference type="EMBL" id="CAE0611181.1"/>
    </source>
</evidence>
<accession>A0A7S3XCX8</accession>